<gene>
    <name evidence="7" type="primary">rpsT</name>
    <name evidence="8" type="ORF">A2920_01450</name>
</gene>
<dbReference type="Proteomes" id="UP000179283">
    <property type="component" value="Unassembled WGS sequence"/>
</dbReference>
<keyword evidence="4 7" id="KW-0689">Ribosomal protein</keyword>
<dbReference type="NCBIfam" id="TIGR00029">
    <property type="entry name" value="S20"/>
    <property type="match status" value="1"/>
</dbReference>
<comment type="function">
    <text evidence="7">Binds directly to 16S ribosomal RNA.</text>
</comment>
<keyword evidence="3 7" id="KW-0694">RNA-binding</keyword>
<evidence type="ECO:0000313" key="8">
    <source>
        <dbReference type="EMBL" id="OHB04588.1"/>
    </source>
</evidence>
<reference evidence="8 9" key="1">
    <citation type="journal article" date="2016" name="Nat. Commun.">
        <title>Thousands of microbial genomes shed light on interconnected biogeochemical processes in an aquifer system.</title>
        <authorList>
            <person name="Anantharaman K."/>
            <person name="Brown C.T."/>
            <person name="Hug L.A."/>
            <person name="Sharon I."/>
            <person name="Castelle C.J."/>
            <person name="Probst A.J."/>
            <person name="Thomas B.C."/>
            <person name="Singh A."/>
            <person name="Wilkins M.J."/>
            <person name="Karaoz U."/>
            <person name="Brodie E.L."/>
            <person name="Williams K.H."/>
            <person name="Hubbard S.S."/>
            <person name="Banfield J.F."/>
        </authorList>
    </citation>
    <scope>NUCLEOTIDE SEQUENCE [LARGE SCALE GENOMIC DNA]</scope>
</reference>
<evidence type="ECO:0000256" key="7">
    <source>
        <dbReference type="HAMAP-Rule" id="MF_00500"/>
    </source>
</evidence>
<keyword evidence="5 7" id="KW-0687">Ribonucleoprotein</keyword>
<dbReference type="GO" id="GO:0006412">
    <property type="term" value="P:translation"/>
    <property type="evidence" value="ECO:0007669"/>
    <property type="project" value="UniProtKB-UniRule"/>
</dbReference>
<evidence type="ECO:0000256" key="5">
    <source>
        <dbReference type="ARBA" id="ARBA00023274"/>
    </source>
</evidence>
<dbReference type="InterPro" id="IPR036510">
    <property type="entry name" value="Ribosomal_bS20_sf"/>
</dbReference>
<dbReference type="AlphaFoldDB" id="A0A1G2U513"/>
<dbReference type="GO" id="GO:0003735">
    <property type="term" value="F:structural constituent of ribosome"/>
    <property type="evidence" value="ECO:0007669"/>
    <property type="project" value="InterPro"/>
</dbReference>
<dbReference type="HAMAP" id="MF_00500">
    <property type="entry name" value="Ribosomal_bS20"/>
    <property type="match status" value="1"/>
</dbReference>
<dbReference type="PANTHER" id="PTHR33398:SF1">
    <property type="entry name" value="SMALL RIBOSOMAL SUBUNIT PROTEIN BS20C"/>
    <property type="match status" value="1"/>
</dbReference>
<evidence type="ECO:0000256" key="3">
    <source>
        <dbReference type="ARBA" id="ARBA00022884"/>
    </source>
</evidence>
<dbReference type="PANTHER" id="PTHR33398">
    <property type="entry name" value="30S RIBOSOMAL PROTEIN S20"/>
    <property type="match status" value="1"/>
</dbReference>
<comment type="similarity">
    <text evidence="1 7">Belongs to the bacterial ribosomal protein bS20 family.</text>
</comment>
<evidence type="ECO:0000313" key="9">
    <source>
        <dbReference type="Proteomes" id="UP000179283"/>
    </source>
</evidence>
<dbReference type="InterPro" id="IPR002583">
    <property type="entry name" value="Ribosomal_bS20"/>
</dbReference>
<dbReference type="GO" id="GO:0005829">
    <property type="term" value="C:cytosol"/>
    <property type="evidence" value="ECO:0007669"/>
    <property type="project" value="TreeGrafter"/>
</dbReference>
<dbReference type="Pfam" id="PF01649">
    <property type="entry name" value="Ribosomal_S20p"/>
    <property type="match status" value="1"/>
</dbReference>
<dbReference type="EMBL" id="MHWD01000008">
    <property type="protein sequence ID" value="OHB04588.1"/>
    <property type="molecule type" value="Genomic_DNA"/>
</dbReference>
<dbReference type="GO" id="GO:0015935">
    <property type="term" value="C:small ribosomal subunit"/>
    <property type="evidence" value="ECO:0007669"/>
    <property type="project" value="TreeGrafter"/>
</dbReference>
<evidence type="ECO:0000256" key="1">
    <source>
        <dbReference type="ARBA" id="ARBA00007634"/>
    </source>
</evidence>
<protein>
    <recommendedName>
        <fullName evidence="6 7">Small ribosomal subunit protein bS20</fullName>
    </recommendedName>
</protein>
<accession>A0A1G2U513</accession>
<comment type="caution">
    <text evidence="8">The sequence shown here is derived from an EMBL/GenBank/DDBJ whole genome shotgun (WGS) entry which is preliminary data.</text>
</comment>
<sequence length="87" mass="9702">MPITSSAKKALRVSRRKRAINLVRKDSLTSAVKAFRKLIADKKTKEAVAFFPTLQKALDKSAKTGIIKKNAASRKKSRFIAMIKKIS</sequence>
<organism evidence="8 9">
    <name type="scientific">Candidatus Zambryskibacteria bacterium RIFCSPLOWO2_01_FULL_43_17</name>
    <dbReference type="NCBI Taxonomy" id="1802760"/>
    <lineage>
        <taxon>Bacteria</taxon>
        <taxon>Candidatus Zambryskiibacteriota</taxon>
    </lineage>
</organism>
<dbReference type="GO" id="GO:0070181">
    <property type="term" value="F:small ribosomal subunit rRNA binding"/>
    <property type="evidence" value="ECO:0007669"/>
    <property type="project" value="TreeGrafter"/>
</dbReference>
<keyword evidence="2 7" id="KW-0699">rRNA-binding</keyword>
<proteinExistence type="inferred from homology"/>
<dbReference type="SUPFAM" id="SSF46992">
    <property type="entry name" value="Ribosomal protein S20"/>
    <property type="match status" value="1"/>
</dbReference>
<evidence type="ECO:0000256" key="2">
    <source>
        <dbReference type="ARBA" id="ARBA00022730"/>
    </source>
</evidence>
<evidence type="ECO:0000256" key="4">
    <source>
        <dbReference type="ARBA" id="ARBA00022980"/>
    </source>
</evidence>
<evidence type="ECO:0000256" key="6">
    <source>
        <dbReference type="ARBA" id="ARBA00035136"/>
    </source>
</evidence>
<name>A0A1G2U513_9BACT</name>
<dbReference type="Gene3D" id="1.20.58.110">
    <property type="entry name" value="Ribosomal protein S20"/>
    <property type="match status" value="1"/>
</dbReference>